<dbReference type="EMBL" id="BAAAGG010000005">
    <property type="protein sequence ID" value="GAA0755053.1"/>
    <property type="molecule type" value="Genomic_DNA"/>
</dbReference>
<keyword evidence="2" id="KW-1185">Reference proteome</keyword>
<evidence type="ECO:0000313" key="2">
    <source>
        <dbReference type="Proteomes" id="UP001500185"/>
    </source>
</evidence>
<gene>
    <name evidence="1" type="ORF">GCM10009433_09210</name>
</gene>
<reference evidence="1 2" key="1">
    <citation type="journal article" date="2019" name="Int. J. Syst. Evol. Microbiol.">
        <title>The Global Catalogue of Microorganisms (GCM) 10K type strain sequencing project: providing services to taxonomists for standard genome sequencing and annotation.</title>
        <authorList>
            <consortium name="The Broad Institute Genomics Platform"/>
            <consortium name="The Broad Institute Genome Sequencing Center for Infectious Disease"/>
            <person name="Wu L."/>
            <person name="Ma J."/>
        </authorList>
    </citation>
    <scope>NUCLEOTIDE SEQUENCE [LARGE SCALE GENOMIC DNA]</scope>
    <source>
        <strain evidence="1 2">JCM 16231</strain>
    </source>
</reference>
<protein>
    <submittedName>
        <fullName evidence="1">Uncharacterized protein</fullName>
    </submittedName>
</protein>
<evidence type="ECO:0000313" key="1">
    <source>
        <dbReference type="EMBL" id="GAA0755053.1"/>
    </source>
</evidence>
<accession>A0ABN1K551</accession>
<proteinExistence type="predicted"/>
<sequence>MRIRLILVLMLLSQIGRSQESNLNAYNYVIVPMQFDFQSEPNQYQLNILSRVLLKEEGFEVYMDKEERPMELLGDTCAPLFLEIEDTSGFLNISLIIRLKDCYDNVIFESEEVSTKIKKYKEGYQAALKQAFSFLSDENYRYDENLSPAPFKSMTNVKKESSGSVDEVTVSGSKYPNKKVYKFGGETFWLIEQDKKFILLSNEGKVNFAELETADRGTYIFNSEKINGAAFFDANGNLNVEYMDEDLGEIQQITFSKIN</sequence>
<comment type="caution">
    <text evidence="1">The sequence shown here is derived from an EMBL/GenBank/DDBJ whole genome shotgun (WGS) entry which is preliminary data.</text>
</comment>
<dbReference type="RefSeq" id="WP_224453465.1">
    <property type="nucleotide sequence ID" value="NZ_BAAAGG010000005.1"/>
</dbReference>
<dbReference type="Proteomes" id="UP001500185">
    <property type="component" value="Unassembled WGS sequence"/>
</dbReference>
<organism evidence="1 2">
    <name type="scientific">Psychroflexus lacisalsi</name>
    <dbReference type="NCBI Taxonomy" id="503928"/>
    <lineage>
        <taxon>Bacteria</taxon>
        <taxon>Pseudomonadati</taxon>
        <taxon>Bacteroidota</taxon>
        <taxon>Flavobacteriia</taxon>
        <taxon>Flavobacteriales</taxon>
        <taxon>Flavobacteriaceae</taxon>
        <taxon>Psychroflexus</taxon>
    </lineage>
</organism>
<name>A0ABN1K551_9FLAO</name>